<name>A0A4S8M442_DENBC</name>
<dbReference type="GO" id="GO:0006508">
    <property type="term" value="P:proteolysis"/>
    <property type="evidence" value="ECO:0007669"/>
    <property type="project" value="InterPro"/>
</dbReference>
<dbReference type="InterPro" id="IPR033121">
    <property type="entry name" value="PEPTIDASE_A1"/>
</dbReference>
<dbReference type="PANTHER" id="PTHR47966:SF57">
    <property type="entry name" value="PEPTIDASE A1 DOMAIN-CONTAINING PROTEIN"/>
    <property type="match status" value="1"/>
</dbReference>
<organism evidence="3 4">
    <name type="scientific">Dendrothele bispora (strain CBS 962.96)</name>
    <dbReference type="NCBI Taxonomy" id="1314807"/>
    <lineage>
        <taxon>Eukaryota</taxon>
        <taxon>Fungi</taxon>
        <taxon>Dikarya</taxon>
        <taxon>Basidiomycota</taxon>
        <taxon>Agaricomycotina</taxon>
        <taxon>Agaricomycetes</taxon>
        <taxon>Agaricomycetidae</taxon>
        <taxon>Agaricales</taxon>
        <taxon>Agaricales incertae sedis</taxon>
        <taxon>Dendrothele</taxon>
    </lineage>
</organism>
<protein>
    <recommendedName>
        <fullName evidence="2">Peptidase A1 domain-containing protein</fullName>
    </recommendedName>
</protein>
<accession>A0A4S8M442</accession>
<sequence length="364" mass="39113">MNSSRVCDWGSLVFVRFFRSTDFGPASVACELTSDALAGTSSQPLLNWSPKWPWHPLPLASWLNKPPPSASLPTAQPQCSGSSQRLPLARFLPAQPRNQLLRHRTGVKRAEKSRTFSVISLYKGDIDFQAIPDDQETYWIQSLTKLSVNGTQVQLPATSGPSTYAAIDTGTTLIGGPEDVIQGIYAQVPGSRALTGYYAFPCDQDVQVSMGYDSSSNMWTISPDDFKAFQISQTMCVRAFFALDLGGGSESGGNGGTGGVPNWIVRDSLLIPLNFRLSFVISSITVSSSSAASRSAFASVSCFSYVAGGTGAACPNSVVAAAAPTQILPAPVGTEFDLDFEKVESKAWCKEKTRLQLVRNAARW</sequence>
<gene>
    <name evidence="3" type="ORF">K435DRAFT_858023</name>
</gene>
<dbReference type="PANTHER" id="PTHR47966">
    <property type="entry name" value="BETA-SITE APP-CLEAVING ENZYME, ISOFORM A-RELATED"/>
    <property type="match status" value="1"/>
</dbReference>
<dbReference type="Gene3D" id="2.40.70.10">
    <property type="entry name" value="Acid Proteases"/>
    <property type="match status" value="1"/>
</dbReference>
<proteinExistence type="inferred from homology"/>
<keyword evidence="4" id="KW-1185">Reference proteome</keyword>
<feature type="domain" description="Peptidase A1" evidence="2">
    <location>
        <begin position="121"/>
        <end position="240"/>
    </location>
</feature>
<dbReference type="OrthoDB" id="771136at2759"/>
<comment type="similarity">
    <text evidence="1">Belongs to the peptidase A1 family.</text>
</comment>
<evidence type="ECO:0000313" key="4">
    <source>
        <dbReference type="Proteomes" id="UP000297245"/>
    </source>
</evidence>
<dbReference type="GO" id="GO:0004190">
    <property type="term" value="F:aspartic-type endopeptidase activity"/>
    <property type="evidence" value="ECO:0007669"/>
    <property type="project" value="InterPro"/>
</dbReference>
<evidence type="ECO:0000256" key="1">
    <source>
        <dbReference type="ARBA" id="ARBA00007447"/>
    </source>
</evidence>
<dbReference type="InterPro" id="IPR021109">
    <property type="entry name" value="Peptidase_aspartic_dom_sf"/>
</dbReference>
<evidence type="ECO:0000259" key="2">
    <source>
        <dbReference type="Pfam" id="PF00026"/>
    </source>
</evidence>
<dbReference type="EMBL" id="ML179165">
    <property type="protein sequence ID" value="THU96952.1"/>
    <property type="molecule type" value="Genomic_DNA"/>
</dbReference>
<evidence type="ECO:0000313" key="3">
    <source>
        <dbReference type="EMBL" id="THU96952.1"/>
    </source>
</evidence>
<dbReference type="AlphaFoldDB" id="A0A4S8M442"/>
<dbReference type="Pfam" id="PF00026">
    <property type="entry name" value="Asp"/>
    <property type="match status" value="1"/>
</dbReference>
<reference evidence="3 4" key="1">
    <citation type="journal article" date="2019" name="Nat. Ecol. Evol.">
        <title>Megaphylogeny resolves global patterns of mushroom evolution.</title>
        <authorList>
            <person name="Varga T."/>
            <person name="Krizsan K."/>
            <person name="Foldi C."/>
            <person name="Dima B."/>
            <person name="Sanchez-Garcia M."/>
            <person name="Sanchez-Ramirez S."/>
            <person name="Szollosi G.J."/>
            <person name="Szarkandi J.G."/>
            <person name="Papp V."/>
            <person name="Albert L."/>
            <person name="Andreopoulos W."/>
            <person name="Angelini C."/>
            <person name="Antonin V."/>
            <person name="Barry K.W."/>
            <person name="Bougher N.L."/>
            <person name="Buchanan P."/>
            <person name="Buyck B."/>
            <person name="Bense V."/>
            <person name="Catcheside P."/>
            <person name="Chovatia M."/>
            <person name="Cooper J."/>
            <person name="Damon W."/>
            <person name="Desjardin D."/>
            <person name="Finy P."/>
            <person name="Geml J."/>
            <person name="Haridas S."/>
            <person name="Hughes K."/>
            <person name="Justo A."/>
            <person name="Karasinski D."/>
            <person name="Kautmanova I."/>
            <person name="Kiss B."/>
            <person name="Kocsube S."/>
            <person name="Kotiranta H."/>
            <person name="LaButti K.M."/>
            <person name="Lechner B.E."/>
            <person name="Liimatainen K."/>
            <person name="Lipzen A."/>
            <person name="Lukacs Z."/>
            <person name="Mihaltcheva S."/>
            <person name="Morgado L.N."/>
            <person name="Niskanen T."/>
            <person name="Noordeloos M.E."/>
            <person name="Ohm R.A."/>
            <person name="Ortiz-Santana B."/>
            <person name="Ovrebo C."/>
            <person name="Racz N."/>
            <person name="Riley R."/>
            <person name="Savchenko A."/>
            <person name="Shiryaev A."/>
            <person name="Soop K."/>
            <person name="Spirin V."/>
            <person name="Szebenyi C."/>
            <person name="Tomsovsky M."/>
            <person name="Tulloss R.E."/>
            <person name="Uehling J."/>
            <person name="Grigoriev I.V."/>
            <person name="Vagvolgyi C."/>
            <person name="Papp T."/>
            <person name="Martin F.M."/>
            <person name="Miettinen O."/>
            <person name="Hibbett D.S."/>
            <person name="Nagy L.G."/>
        </authorList>
    </citation>
    <scope>NUCLEOTIDE SEQUENCE [LARGE SCALE GENOMIC DNA]</scope>
    <source>
        <strain evidence="3 4">CBS 962.96</strain>
    </source>
</reference>
<dbReference type="SUPFAM" id="SSF50630">
    <property type="entry name" value="Acid proteases"/>
    <property type="match status" value="1"/>
</dbReference>
<dbReference type="InterPro" id="IPR001461">
    <property type="entry name" value="Aspartic_peptidase_A1"/>
</dbReference>
<dbReference type="Proteomes" id="UP000297245">
    <property type="component" value="Unassembled WGS sequence"/>
</dbReference>